<evidence type="ECO:0000313" key="7">
    <source>
        <dbReference type="EMBL" id="MDN3564319.1"/>
    </source>
</evidence>
<dbReference type="SUPFAM" id="SSF46626">
    <property type="entry name" value="Cytochrome c"/>
    <property type="match status" value="1"/>
</dbReference>
<accession>A0ABT8A3M6</accession>
<dbReference type="PROSITE" id="PS51007">
    <property type="entry name" value="CYTC"/>
    <property type="match status" value="1"/>
</dbReference>
<dbReference type="EMBL" id="JAUFPN010000076">
    <property type="protein sequence ID" value="MDN3564319.1"/>
    <property type="molecule type" value="Genomic_DNA"/>
</dbReference>
<dbReference type="Gene3D" id="1.10.760.10">
    <property type="entry name" value="Cytochrome c-like domain"/>
    <property type="match status" value="1"/>
</dbReference>
<comment type="caution">
    <text evidence="7">The sequence shown here is derived from an EMBL/GenBank/DDBJ whole genome shotgun (WGS) entry which is preliminary data.</text>
</comment>
<evidence type="ECO:0000256" key="2">
    <source>
        <dbReference type="ARBA" id="ARBA00022723"/>
    </source>
</evidence>
<organism evidence="7 8">
    <name type="scientific">Paeniroseomonas aquatica</name>
    <dbReference type="NCBI Taxonomy" id="373043"/>
    <lineage>
        <taxon>Bacteria</taxon>
        <taxon>Pseudomonadati</taxon>
        <taxon>Pseudomonadota</taxon>
        <taxon>Alphaproteobacteria</taxon>
        <taxon>Acetobacterales</taxon>
        <taxon>Acetobacteraceae</taxon>
        <taxon>Paeniroseomonas</taxon>
    </lineage>
</organism>
<dbReference type="InterPro" id="IPR036909">
    <property type="entry name" value="Cyt_c-like_dom_sf"/>
</dbReference>
<dbReference type="RefSeq" id="WP_290316114.1">
    <property type="nucleotide sequence ID" value="NZ_JAUFPN010000076.1"/>
</dbReference>
<feature type="signal peptide" evidence="5">
    <location>
        <begin position="1"/>
        <end position="17"/>
    </location>
</feature>
<name>A0ABT8A3M6_9PROT</name>
<keyword evidence="1 4" id="KW-0349">Heme</keyword>
<dbReference type="InterPro" id="IPR030999">
    <property type="entry name" value="Thiosulf_SoxX"/>
</dbReference>
<dbReference type="InterPro" id="IPR009056">
    <property type="entry name" value="Cyt_c-like_dom"/>
</dbReference>
<dbReference type="Proteomes" id="UP001529369">
    <property type="component" value="Unassembled WGS sequence"/>
</dbReference>
<proteinExistence type="predicted"/>
<feature type="domain" description="Cytochrome c" evidence="6">
    <location>
        <begin position="89"/>
        <end position="196"/>
    </location>
</feature>
<keyword evidence="5" id="KW-0732">Signal</keyword>
<keyword evidence="3 4" id="KW-0408">Iron</keyword>
<evidence type="ECO:0000259" key="6">
    <source>
        <dbReference type="PROSITE" id="PS51007"/>
    </source>
</evidence>
<keyword evidence="8" id="KW-1185">Reference proteome</keyword>
<dbReference type="InterPro" id="IPR016823">
    <property type="entry name" value="Thiosulf_SoxX_II"/>
</dbReference>
<keyword evidence="2 4" id="KW-0479">Metal-binding</keyword>
<protein>
    <submittedName>
        <fullName evidence="7">Sulfur oxidation c-type cytochrome SoxX</fullName>
    </submittedName>
</protein>
<gene>
    <name evidence="7" type="primary">soxX</name>
    <name evidence="7" type="ORF">QWZ14_08055</name>
</gene>
<evidence type="ECO:0000313" key="8">
    <source>
        <dbReference type="Proteomes" id="UP001529369"/>
    </source>
</evidence>
<evidence type="ECO:0000256" key="5">
    <source>
        <dbReference type="SAM" id="SignalP"/>
    </source>
</evidence>
<evidence type="ECO:0000256" key="3">
    <source>
        <dbReference type="ARBA" id="ARBA00023004"/>
    </source>
</evidence>
<dbReference type="PIRSF" id="PIRSF024608">
    <property type="entry name" value="UCP024608"/>
    <property type="match status" value="1"/>
</dbReference>
<dbReference type="Pfam" id="PF00034">
    <property type="entry name" value="Cytochrom_C"/>
    <property type="match status" value="1"/>
</dbReference>
<sequence length="201" mass="22150">MRILTMISLLVPLVAAAQPTSEADIARVDAIIAATFPTREPAWQRRVTQDETQRQCSITRNEPPDAMFEAIRSRELATIRFPADGQVLGDWKRGEDIAQNGRGNQFSDAPNTVAGGNCYACHQMAPAELSYGTLGPSLVGYGRERQFDAAEARSTYAKIWNAQSVMPCSMMPRFGHNGVLTEQQIRDTVSYLFDPASPVNK</sequence>
<feature type="chain" id="PRO_5046197062" evidence="5">
    <location>
        <begin position="18"/>
        <end position="201"/>
    </location>
</feature>
<dbReference type="NCBIfam" id="TIGR04485">
    <property type="entry name" value="thiosulf_SoxX"/>
    <property type="match status" value="1"/>
</dbReference>
<evidence type="ECO:0000256" key="1">
    <source>
        <dbReference type="ARBA" id="ARBA00022617"/>
    </source>
</evidence>
<reference evidence="8" key="1">
    <citation type="journal article" date="2019" name="Int. J. Syst. Evol. Microbiol.">
        <title>The Global Catalogue of Microorganisms (GCM) 10K type strain sequencing project: providing services to taxonomists for standard genome sequencing and annotation.</title>
        <authorList>
            <consortium name="The Broad Institute Genomics Platform"/>
            <consortium name="The Broad Institute Genome Sequencing Center for Infectious Disease"/>
            <person name="Wu L."/>
            <person name="Ma J."/>
        </authorList>
    </citation>
    <scope>NUCLEOTIDE SEQUENCE [LARGE SCALE GENOMIC DNA]</scope>
    <source>
        <strain evidence="8">CECT 7131</strain>
    </source>
</reference>
<evidence type="ECO:0000256" key="4">
    <source>
        <dbReference type="PROSITE-ProRule" id="PRU00433"/>
    </source>
</evidence>